<sequence length="80" mass="8638">MARATVLADPAHAALRCAGLEALFGRPRRAWRLGLTRDAARGLDLGTCVDLSAVPRLGMTRAWVVGLRRERAAAEITVWG</sequence>
<organism evidence="1 2">
    <name type="scientific">Roseospira visakhapatnamensis</name>
    <dbReference type="NCBI Taxonomy" id="390880"/>
    <lineage>
        <taxon>Bacteria</taxon>
        <taxon>Pseudomonadati</taxon>
        <taxon>Pseudomonadota</taxon>
        <taxon>Alphaproteobacteria</taxon>
        <taxon>Rhodospirillales</taxon>
        <taxon>Rhodospirillaceae</taxon>
        <taxon>Roseospira</taxon>
    </lineage>
</organism>
<protein>
    <submittedName>
        <fullName evidence="1">Uncharacterized protein</fullName>
    </submittedName>
</protein>
<evidence type="ECO:0000313" key="2">
    <source>
        <dbReference type="Proteomes" id="UP000554286"/>
    </source>
</evidence>
<evidence type="ECO:0000313" key="1">
    <source>
        <dbReference type="EMBL" id="MBB4268309.1"/>
    </source>
</evidence>
<reference evidence="1 2" key="1">
    <citation type="submission" date="2020-08" db="EMBL/GenBank/DDBJ databases">
        <title>Genome sequencing of Purple Non-Sulfur Bacteria from various extreme environments.</title>
        <authorList>
            <person name="Mayer M."/>
        </authorList>
    </citation>
    <scope>NUCLEOTIDE SEQUENCE [LARGE SCALE GENOMIC DNA]</scope>
    <source>
        <strain evidence="1 2">JA131</strain>
    </source>
</reference>
<dbReference type="EMBL" id="JACIGK010000088">
    <property type="protein sequence ID" value="MBB4268309.1"/>
    <property type="molecule type" value="Genomic_DNA"/>
</dbReference>
<dbReference type="AlphaFoldDB" id="A0A7W6WBR8"/>
<name>A0A7W6WBR8_9PROT</name>
<keyword evidence="2" id="KW-1185">Reference proteome</keyword>
<accession>A0A7W6WBR8</accession>
<gene>
    <name evidence="1" type="ORF">GGD89_003974</name>
</gene>
<dbReference type="Proteomes" id="UP000554286">
    <property type="component" value="Unassembled WGS sequence"/>
</dbReference>
<proteinExistence type="predicted"/>
<dbReference type="RefSeq" id="WP_184049229.1">
    <property type="nucleotide sequence ID" value="NZ_JACIGK010000088.1"/>
</dbReference>
<comment type="caution">
    <text evidence="1">The sequence shown here is derived from an EMBL/GenBank/DDBJ whole genome shotgun (WGS) entry which is preliminary data.</text>
</comment>